<dbReference type="PANTHER" id="PTHR12137:SF63">
    <property type="entry name" value="CARBOHYDRATE SULFOTRANSFERASE"/>
    <property type="match status" value="1"/>
</dbReference>
<dbReference type="HOGENOM" id="CLU_043398_4_0_1"/>
<keyword evidence="6 9" id="KW-0333">Golgi apparatus</keyword>
<dbReference type="EC" id="2.8.2.-" evidence="9"/>
<evidence type="ECO:0000256" key="1">
    <source>
        <dbReference type="ARBA" id="ARBA00004323"/>
    </source>
</evidence>
<evidence type="ECO:0000256" key="5">
    <source>
        <dbReference type="ARBA" id="ARBA00022989"/>
    </source>
</evidence>
<keyword evidence="5" id="KW-1133">Transmembrane helix</keyword>
<dbReference type="STRING" id="7240.B4QN02"/>
<feature type="compositionally biased region" description="Low complexity" evidence="10">
    <location>
        <begin position="53"/>
        <end position="79"/>
    </location>
</feature>
<sequence length="333" mass="39333">MKLSKSLANCRAIRRYLLIFTAVSLLLLPLSLAYLVWNEQLQKIRGFEAFNVQQQSPQQPQQPQQQQQQQEQQQQQPQQHGQFPYPVVRYPVLLLNKNKNKDLTVVATGKTKNNYLRKTKKILLNLARERYPRVTLDELREAQNYSVTFIIARDPFERLLSAYRDKMVFALPYSFHDKLGRSIVRNYRKKPSLAARAANTKFPSFPEFVHWLLDQVKRGSFIDMHFVAATSFCTPCLIRFDMILKFESLAEDQLYLIEKTGLKRVIAPVWRNMGKGRKTHELQQQFYAQLTRQEMLELYEYYKYDFELFDYDIQEYLQVARPDEAESPAGTKN</sequence>
<dbReference type="GO" id="GO:0000139">
    <property type="term" value="C:Golgi membrane"/>
    <property type="evidence" value="ECO:0007669"/>
    <property type="project" value="UniProtKB-SubCell"/>
</dbReference>
<dbReference type="OrthoDB" id="2019940at2759"/>
<evidence type="ECO:0000256" key="7">
    <source>
        <dbReference type="ARBA" id="ARBA00023136"/>
    </source>
</evidence>
<keyword evidence="9" id="KW-0119">Carbohydrate metabolism</keyword>
<evidence type="ECO:0000256" key="4">
    <source>
        <dbReference type="ARBA" id="ARBA00022692"/>
    </source>
</evidence>
<evidence type="ECO:0000313" key="11">
    <source>
        <dbReference type="EMBL" id="EDX08884.1"/>
    </source>
</evidence>
<dbReference type="PANTHER" id="PTHR12137">
    <property type="entry name" value="CARBOHYDRATE SULFOTRANSFERASE"/>
    <property type="match status" value="1"/>
</dbReference>
<accession>B4QN02</accession>
<keyword evidence="8 9" id="KW-0325">Glycoprotein</keyword>
<evidence type="ECO:0000256" key="10">
    <source>
        <dbReference type="SAM" id="MobiDB-lite"/>
    </source>
</evidence>
<reference evidence="11 12" key="1">
    <citation type="journal article" date="2007" name="Nature">
        <title>Evolution of genes and genomes on the Drosophila phylogeny.</title>
        <authorList>
            <consortium name="Drosophila 12 Genomes Consortium"/>
            <person name="Clark A.G."/>
            <person name="Eisen M.B."/>
            <person name="Smith D.R."/>
            <person name="Bergman C.M."/>
            <person name="Oliver B."/>
            <person name="Markow T.A."/>
            <person name="Kaufman T.C."/>
            <person name="Kellis M."/>
            <person name="Gelbart W."/>
            <person name="Iyer V.N."/>
            <person name="Pollard D.A."/>
            <person name="Sackton T.B."/>
            <person name="Larracuente A.M."/>
            <person name="Singh N.D."/>
            <person name="Abad J.P."/>
            <person name="Abt D.N."/>
            <person name="Adryan B."/>
            <person name="Aguade M."/>
            <person name="Akashi H."/>
            <person name="Anderson W.W."/>
            <person name="Aquadro C.F."/>
            <person name="Ardell D.H."/>
            <person name="Arguello R."/>
            <person name="Artieri C.G."/>
            <person name="Barbash D.A."/>
            <person name="Barker D."/>
            <person name="Barsanti P."/>
            <person name="Batterham P."/>
            <person name="Batzoglou S."/>
            <person name="Begun D."/>
            <person name="Bhutkar A."/>
            <person name="Blanco E."/>
            <person name="Bosak S.A."/>
            <person name="Bradley R.K."/>
            <person name="Brand A.D."/>
            <person name="Brent M.R."/>
            <person name="Brooks A.N."/>
            <person name="Brown R.H."/>
            <person name="Butlin R.K."/>
            <person name="Caggese C."/>
            <person name="Calvi B.R."/>
            <person name="Bernardo de Carvalho A."/>
            <person name="Caspi A."/>
            <person name="Castrezana S."/>
            <person name="Celniker S.E."/>
            <person name="Chang J.L."/>
            <person name="Chapple C."/>
            <person name="Chatterji S."/>
            <person name="Chinwalla A."/>
            <person name="Civetta A."/>
            <person name="Clifton S.W."/>
            <person name="Comeron J.M."/>
            <person name="Costello J.C."/>
            <person name="Coyne J.A."/>
            <person name="Daub J."/>
            <person name="David R.G."/>
            <person name="Delcher A.L."/>
            <person name="Delehaunty K."/>
            <person name="Do C.B."/>
            <person name="Ebling H."/>
            <person name="Edwards K."/>
            <person name="Eickbush T."/>
            <person name="Evans J.D."/>
            <person name="Filipski A."/>
            <person name="Findeiss S."/>
            <person name="Freyhult E."/>
            <person name="Fulton L."/>
            <person name="Fulton R."/>
            <person name="Garcia A.C."/>
            <person name="Gardiner A."/>
            <person name="Garfield D.A."/>
            <person name="Garvin B.E."/>
            <person name="Gibson G."/>
            <person name="Gilbert D."/>
            <person name="Gnerre S."/>
            <person name="Godfrey J."/>
            <person name="Good R."/>
            <person name="Gotea V."/>
            <person name="Gravely B."/>
            <person name="Greenberg A.J."/>
            <person name="Griffiths-Jones S."/>
            <person name="Gross S."/>
            <person name="Guigo R."/>
            <person name="Gustafson E.A."/>
            <person name="Haerty W."/>
            <person name="Hahn M.W."/>
            <person name="Halligan D.L."/>
            <person name="Halpern A.L."/>
            <person name="Halter G.M."/>
            <person name="Han M.V."/>
            <person name="Heger A."/>
            <person name="Hillier L."/>
            <person name="Hinrichs A.S."/>
            <person name="Holmes I."/>
            <person name="Hoskins R.A."/>
            <person name="Hubisz M.J."/>
            <person name="Hultmark D."/>
            <person name="Huntley M.A."/>
            <person name="Jaffe D.B."/>
            <person name="Jagadeeshan S."/>
            <person name="Jeck W.R."/>
            <person name="Johnson J."/>
            <person name="Jones C.D."/>
            <person name="Jordan W.C."/>
            <person name="Karpen G.H."/>
            <person name="Kataoka E."/>
            <person name="Keightley P.D."/>
            <person name="Kheradpour P."/>
            <person name="Kirkness E.F."/>
            <person name="Koerich L.B."/>
            <person name="Kristiansen K."/>
            <person name="Kudrna D."/>
            <person name="Kulathinal R.J."/>
            <person name="Kumar S."/>
            <person name="Kwok R."/>
            <person name="Lander E."/>
            <person name="Langley C.H."/>
            <person name="Lapoint R."/>
            <person name="Lazzaro B.P."/>
            <person name="Lee S.J."/>
            <person name="Levesque L."/>
            <person name="Li R."/>
            <person name="Lin C.F."/>
            <person name="Lin M.F."/>
            <person name="Lindblad-Toh K."/>
            <person name="Llopart A."/>
            <person name="Long M."/>
            <person name="Low L."/>
            <person name="Lozovsky E."/>
            <person name="Lu J."/>
            <person name="Luo M."/>
            <person name="Machado C.A."/>
            <person name="Makalowski W."/>
            <person name="Marzo M."/>
            <person name="Matsuda M."/>
            <person name="Matzkin L."/>
            <person name="McAllister B."/>
            <person name="McBride C.S."/>
            <person name="McKernan B."/>
            <person name="McKernan K."/>
            <person name="Mendez-Lago M."/>
            <person name="Minx P."/>
            <person name="Mollenhauer M.U."/>
            <person name="Montooth K."/>
            <person name="Mount S.M."/>
            <person name="Mu X."/>
            <person name="Myers E."/>
            <person name="Negre B."/>
            <person name="Newfeld S."/>
            <person name="Nielsen R."/>
            <person name="Noor M.A."/>
            <person name="O'Grady P."/>
            <person name="Pachter L."/>
            <person name="Papaceit M."/>
            <person name="Parisi M.J."/>
            <person name="Parisi M."/>
            <person name="Parts L."/>
            <person name="Pedersen J.S."/>
            <person name="Pesole G."/>
            <person name="Phillippy A.M."/>
            <person name="Ponting C.P."/>
            <person name="Pop M."/>
            <person name="Porcelli D."/>
            <person name="Powell J.R."/>
            <person name="Prohaska S."/>
            <person name="Pruitt K."/>
            <person name="Puig M."/>
            <person name="Quesneville H."/>
            <person name="Ram K.R."/>
            <person name="Rand D."/>
            <person name="Rasmussen M.D."/>
            <person name="Reed L.K."/>
            <person name="Reenan R."/>
            <person name="Reily A."/>
            <person name="Remington K.A."/>
            <person name="Rieger T.T."/>
            <person name="Ritchie M.G."/>
            <person name="Robin C."/>
            <person name="Rogers Y.H."/>
            <person name="Rohde C."/>
            <person name="Rozas J."/>
            <person name="Rubenfield M.J."/>
            <person name="Ruiz A."/>
            <person name="Russo S."/>
            <person name="Salzberg S.L."/>
            <person name="Sanchez-Gracia A."/>
            <person name="Saranga D.J."/>
            <person name="Sato H."/>
            <person name="Schaeffer S.W."/>
            <person name="Schatz M.C."/>
            <person name="Schlenke T."/>
            <person name="Schwartz R."/>
            <person name="Segarra C."/>
            <person name="Singh R.S."/>
            <person name="Sirot L."/>
            <person name="Sirota M."/>
            <person name="Sisneros N.B."/>
            <person name="Smith C.D."/>
            <person name="Smith T.F."/>
            <person name="Spieth J."/>
            <person name="Stage D.E."/>
            <person name="Stark A."/>
            <person name="Stephan W."/>
            <person name="Strausberg R.L."/>
            <person name="Strempel S."/>
            <person name="Sturgill D."/>
            <person name="Sutton G."/>
            <person name="Sutton G.G."/>
            <person name="Tao W."/>
            <person name="Teichmann S."/>
            <person name="Tobari Y.N."/>
            <person name="Tomimura Y."/>
            <person name="Tsolas J.M."/>
            <person name="Valente V.L."/>
            <person name="Venter E."/>
            <person name="Venter J.C."/>
            <person name="Vicario S."/>
            <person name="Vieira F.G."/>
            <person name="Vilella A.J."/>
            <person name="Villasante A."/>
            <person name="Walenz B."/>
            <person name="Wang J."/>
            <person name="Wasserman M."/>
            <person name="Watts T."/>
            <person name="Wilson D."/>
            <person name="Wilson R.K."/>
            <person name="Wing R.A."/>
            <person name="Wolfner M.F."/>
            <person name="Wong A."/>
            <person name="Wong G.K."/>
            <person name="Wu C.I."/>
            <person name="Wu G."/>
            <person name="Yamamoto D."/>
            <person name="Yang H.P."/>
            <person name="Yang S.P."/>
            <person name="Yorke J.A."/>
            <person name="Yoshida K."/>
            <person name="Zdobnov E."/>
            <person name="Zhang P."/>
            <person name="Zhang Y."/>
            <person name="Zimin A.V."/>
            <person name="Baldwin J."/>
            <person name="Abdouelleil A."/>
            <person name="Abdulkadir J."/>
            <person name="Abebe A."/>
            <person name="Abera B."/>
            <person name="Abreu J."/>
            <person name="Acer S.C."/>
            <person name="Aftuck L."/>
            <person name="Alexander A."/>
            <person name="An P."/>
            <person name="Anderson E."/>
            <person name="Anderson S."/>
            <person name="Arachi H."/>
            <person name="Azer M."/>
            <person name="Bachantsang P."/>
            <person name="Barry A."/>
            <person name="Bayul T."/>
            <person name="Berlin A."/>
            <person name="Bessette D."/>
            <person name="Bloom T."/>
            <person name="Blye J."/>
            <person name="Boguslavskiy L."/>
            <person name="Bonnet C."/>
            <person name="Boukhgalter B."/>
            <person name="Bourzgui I."/>
            <person name="Brown A."/>
            <person name="Cahill P."/>
            <person name="Channer S."/>
            <person name="Cheshatsang Y."/>
            <person name="Chuda L."/>
            <person name="Citroen M."/>
            <person name="Collymore A."/>
            <person name="Cooke P."/>
            <person name="Costello M."/>
            <person name="D'Aco K."/>
            <person name="Daza R."/>
            <person name="De Haan G."/>
            <person name="DeGray S."/>
            <person name="DeMaso C."/>
            <person name="Dhargay N."/>
            <person name="Dooley K."/>
            <person name="Dooley E."/>
            <person name="Doricent M."/>
            <person name="Dorje P."/>
            <person name="Dorjee K."/>
            <person name="Dupes A."/>
            <person name="Elong R."/>
            <person name="Falk J."/>
            <person name="Farina A."/>
            <person name="Faro S."/>
            <person name="Ferguson D."/>
            <person name="Fisher S."/>
            <person name="Foley C.D."/>
            <person name="Franke A."/>
            <person name="Friedrich D."/>
            <person name="Gadbois L."/>
            <person name="Gearin G."/>
            <person name="Gearin C.R."/>
            <person name="Giannoukos G."/>
            <person name="Goode T."/>
            <person name="Graham J."/>
            <person name="Grandbois E."/>
            <person name="Grewal S."/>
            <person name="Gyaltsen K."/>
            <person name="Hafez N."/>
            <person name="Hagos B."/>
            <person name="Hall J."/>
            <person name="Henson C."/>
            <person name="Hollinger A."/>
            <person name="Honan T."/>
            <person name="Huard M.D."/>
            <person name="Hughes L."/>
            <person name="Hurhula B."/>
            <person name="Husby M.E."/>
            <person name="Kamat A."/>
            <person name="Kanga B."/>
            <person name="Kashin S."/>
            <person name="Khazanovich D."/>
            <person name="Kisner P."/>
            <person name="Lance K."/>
            <person name="Lara M."/>
            <person name="Lee W."/>
            <person name="Lennon N."/>
            <person name="Letendre F."/>
            <person name="LeVine R."/>
            <person name="Lipovsky A."/>
            <person name="Liu X."/>
            <person name="Liu J."/>
            <person name="Liu S."/>
            <person name="Lokyitsang T."/>
            <person name="Lokyitsang Y."/>
            <person name="Lubonja R."/>
            <person name="Lui A."/>
            <person name="MacDonald P."/>
            <person name="Magnisalis V."/>
            <person name="Maru K."/>
            <person name="Matthews C."/>
            <person name="McCusker W."/>
            <person name="McDonough S."/>
            <person name="Mehta T."/>
            <person name="Meldrim J."/>
            <person name="Meneus L."/>
            <person name="Mihai O."/>
            <person name="Mihalev A."/>
            <person name="Mihova T."/>
            <person name="Mittelman R."/>
            <person name="Mlenga V."/>
            <person name="Montmayeur A."/>
            <person name="Mulrain L."/>
            <person name="Navidi A."/>
            <person name="Naylor J."/>
            <person name="Negash T."/>
            <person name="Nguyen T."/>
            <person name="Nguyen N."/>
            <person name="Nicol R."/>
            <person name="Norbu C."/>
            <person name="Norbu N."/>
            <person name="Novod N."/>
            <person name="O'Neill B."/>
            <person name="Osman S."/>
            <person name="Markiewicz E."/>
            <person name="Oyono O.L."/>
            <person name="Patti C."/>
            <person name="Phunkhang P."/>
            <person name="Pierre F."/>
            <person name="Priest M."/>
            <person name="Raghuraman S."/>
            <person name="Rege F."/>
            <person name="Reyes R."/>
            <person name="Rise C."/>
            <person name="Rogov P."/>
            <person name="Ross K."/>
            <person name="Ryan E."/>
            <person name="Settipalli S."/>
            <person name="Shea T."/>
            <person name="Sherpa N."/>
            <person name="Shi L."/>
            <person name="Shih D."/>
            <person name="Sparrow T."/>
            <person name="Spaulding J."/>
            <person name="Stalker J."/>
            <person name="Stange-Thomann N."/>
            <person name="Stavropoulos S."/>
            <person name="Stone C."/>
            <person name="Strader C."/>
            <person name="Tesfaye S."/>
            <person name="Thomson T."/>
            <person name="Thoulutsang Y."/>
            <person name="Thoulutsang D."/>
            <person name="Topham K."/>
            <person name="Topping I."/>
            <person name="Tsamla T."/>
            <person name="Vassiliev H."/>
            <person name="Vo A."/>
            <person name="Wangchuk T."/>
            <person name="Wangdi T."/>
            <person name="Weiand M."/>
            <person name="Wilkinson J."/>
            <person name="Wilson A."/>
            <person name="Yadav S."/>
            <person name="Young G."/>
            <person name="Yu Q."/>
            <person name="Zembek L."/>
            <person name="Zhong D."/>
            <person name="Zimmer A."/>
            <person name="Zwirko Z."/>
            <person name="Jaffe D.B."/>
            <person name="Alvarez P."/>
            <person name="Brockman W."/>
            <person name="Butler J."/>
            <person name="Chin C."/>
            <person name="Gnerre S."/>
            <person name="Grabherr M."/>
            <person name="Kleber M."/>
            <person name="Mauceli E."/>
            <person name="MacCallum I."/>
        </authorList>
    </citation>
    <scope>NUCLEOTIDE SEQUENCE [LARGE SCALE GENOMIC DNA]</scope>
    <source>
        <strain evidence="12">white501</strain>
    </source>
</reference>
<name>B4QN02_DROSI</name>
<keyword evidence="12" id="KW-1185">Reference proteome</keyword>
<evidence type="ECO:0000256" key="8">
    <source>
        <dbReference type="ARBA" id="ARBA00023180"/>
    </source>
</evidence>
<dbReference type="OMA" id="RWLLCQW"/>
<evidence type="ECO:0000256" key="3">
    <source>
        <dbReference type="ARBA" id="ARBA00022679"/>
    </source>
</evidence>
<feature type="region of interest" description="Disordered" evidence="10">
    <location>
        <begin position="52"/>
        <end position="80"/>
    </location>
</feature>
<dbReference type="InterPro" id="IPR018011">
    <property type="entry name" value="Carb_sulfotrans_8-10"/>
</dbReference>
<evidence type="ECO:0000256" key="6">
    <source>
        <dbReference type="ARBA" id="ARBA00023034"/>
    </source>
</evidence>
<organism evidence="11 12">
    <name type="scientific">Drosophila simulans</name>
    <name type="common">Fruit fly</name>
    <dbReference type="NCBI Taxonomy" id="7240"/>
    <lineage>
        <taxon>Eukaryota</taxon>
        <taxon>Metazoa</taxon>
        <taxon>Ecdysozoa</taxon>
        <taxon>Arthropoda</taxon>
        <taxon>Hexapoda</taxon>
        <taxon>Insecta</taxon>
        <taxon>Pterygota</taxon>
        <taxon>Neoptera</taxon>
        <taxon>Endopterygota</taxon>
        <taxon>Diptera</taxon>
        <taxon>Brachycera</taxon>
        <taxon>Muscomorpha</taxon>
        <taxon>Ephydroidea</taxon>
        <taxon>Drosophilidae</taxon>
        <taxon>Drosophila</taxon>
        <taxon>Sophophora</taxon>
    </lineage>
</organism>
<dbReference type="AlphaFoldDB" id="B4QN02"/>
<dbReference type="Proteomes" id="UP000000304">
    <property type="component" value="Chromosome 3L"/>
</dbReference>
<evidence type="ECO:0000256" key="9">
    <source>
        <dbReference type="RuleBase" id="RU364020"/>
    </source>
</evidence>
<evidence type="ECO:0000256" key="2">
    <source>
        <dbReference type="ARBA" id="ARBA00006339"/>
    </source>
</evidence>
<comment type="similarity">
    <text evidence="2 9">Belongs to the sulfotransferase 2 family.</text>
</comment>
<proteinExistence type="inferred from homology"/>
<dbReference type="InterPro" id="IPR005331">
    <property type="entry name" value="Sulfotransferase"/>
</dbReference>
<evidence type="ECO:0000313" key="12">
    <source>
        <dbReference type="Proteomes" id="UP000000304"/>
    </source>
</evidence>
<keyword evidence="3 9" id="KW-0808">Transferase</keyword>
<dbReference type="EMBL" id="CM000363">
    <property type="protein sequence ID" value="EDX08884.1"/>
    <property type="molecule type" value="Genomic_DNA"/>
</dbReference>
<dbReference type="GO" id="GO:0016051">
    <property type="term" value="P:carbohydrate biosynthetic process"/>
    <property type="evidence" value="ECO:0007669"/>
    <property type="project" value="InterPro"/>
</dbReference>
<dbReference type="Pfam" id="PF03567">
    <property type="entry name" value="Sulfotransfer_2"/>
    <property type="match status" value="1"/>
</dbReference>
<protein>
    <recommendedName>
        <fullName evidence="9">Carbohydrate sulfotransferase</fullName>
        <ecNumber evidence="9">2.8.2.-</ecNumber>
    </recommendedName>
</protein>
<dbReference type="PhylomeDB" id="B4QN02"/>
<keyword evidence="9" id="KW-0735">Signal-anchor</keyword>
<gene>
    <name evidence="11" type="primary">Dsim\GD13428</name>
    <name evidence="11" type="ORF">Dsim_GD13428</name>
</gene>
<comment type="subcellular location">
    <subcellularLocation>
        <location evidence="1 9">Golgi apparatus membrane</location>
        <topology evidence="1 9">Single-pass type II membrane protein</topology>
    </subcellularLocation>
</comment>
<keyword evidence="7" id="KW-0472">Membrane</keyword>
<keyword evidence="4" id="KW-0812">Transmembrane</keyword>
<dbReference type="GO" id="GO:0008146">
    <property type="term" value="F:sulfotransferase activity"/>
    <property type="evidence" value="ECO:0007669"/>
    <property type="project" value="InterPro"/>
</dbReference>